<dbReference type="PROSITE" id="PS00287">
    <property type="entry name" value="CYSTATIN"/>
    <property type="match status" value="1"/>
</dbReference>
<feature type="transmembrane region" description="Helical" evidence="1">
    <location>
        <begin position="67"/>
        <end position="85"/>
    </location>
</feature>
<dbReference type="SUPFAM" id="SSF54403">
    <property type="entry name" value="Cystatin/monellin"/>
    <property type="match status" value="1"/>
</dbReference>
<dbReference type="EMBL" id="CAXLJL010000245">
    <property type="protein sequence ID" value="CAL5135044.1"/>
    <property type="molecule type" value="Genomic_DNA"/>
</dbReference>
<feature type="domain" description="Cystatin" evidence="2">
    <location>
        <begin position="122"/>
        <end position="158"/>
    </location>
</feature>
<dbReference type="AlphaFoldDB" id="A0AAV2TG43"/>
<evidence type="ECO:0000256" key="1">
    <source>
        <dbReference type="SAM" id="Phobius"/>
    </source>
</evidence>
<dbReference type="GO" id="GO:0004869">
    <property type="term" value="F:cysteine-type endopeptidase inhibitor activity"/>
    <property type="evidence" value="ECO:0007669"/>
    <property type="project" value="InterPro"/>
</dbReference>
<gene>
    <name evidence="3" type="ORF">CDAUBV1_LOCUS9116</name>
</gene>
<name>A0AAV2TG43_CALDB</name>
<proteinExistence type="predicted"/>
<dbReference type="InterPro" id="IPR000010">
    <property type="entry name" value="Cystatin_dom"/>
</dbReference>
<organism evidence="3 4">
    <name type="scientific">Calicophoron daubneyi</name>
    <name type="common">Rumen fluke</name>
    <name type="synonym">Paramphistomum daubneyi</name>
    <dbReference type="NCBI Taxonomy" id="300641"/>
    <lineage>
        <taxon>Eukaryota</taxon>
        <taxon>Metazoa</taxon>
        <taxon>Spiralia</taxon>
        <taxon>Lophotrochozoa</taxon>
        <taxon>Platyhelminthes</taxon>
        <taxon>Trematoda</taxon>
        <taxon>Digenea</taxon>
        <taxon>Plagiorchiida</taxon>
        <taxon>Pronocephalata</taxon>
        <taxon>Paramphistomoidea</taxon>
        <taxon>Paramphistomidae</taxon>
        <taxon>Calicophoron</taxon>
    </lineage>
</organism>
<keyword evidence="1" id="KW-0472">Membrane</keyword>
<comment type="caution">
    <text evidence="3">The sequence shown here is derived from an EMBL/GenBank/DDBJ whole genome shotgun (WGS) entry which is preliminary data.</text>
</comment>
<accession>A0AAV2TG43</accession>
<keyword evidence="1" id="KW-1133">Transmembrane helix</keyword>
<protein>
    <recommendedName>
        <fullName evidence="2">Cystatin domain-containing protein</fullName>
    </recommendedName>
</protein>
<dbReference type="InterPro" id="IPR046350">
    <property type="entry name" value="Cystatin_sf"/>
</dbReference>
<dbReference type="InterPro" id="IPR018073">
    <property type="entry name" value="Prot_inh_cystat_CS"/>
</dbReference>
<reference evidence="3" key="1">
    <citation type="submission" date="2024-06" db="EMBL/GenBank/DDBJ databases">
        <authorList>
            <person name="Liu X."/>
            <person name="Lenzi L."/>
            <person name="Haldenby T S."/>
            <person name="Uol C."/>
        </authorList>
    </citation>
    <scope>NUCLEOTIDE SEQUENCE</scope>
</reference>
<dbReference type="Proteomes" id="UP001497525">
    <property type="component" value="Unassembled WGS sequence"/>
</dbReference>
<dbReference type="Gene3D" id="3.10.450.10">
    <property type="match status" value="1"/>
</dbReference>
<evidence type="ECO:0000313" key="4">
    <source>
        <dbReference type="Proteomes" id="UP001497525"/>
    </source>
</evidence>
<evidence type="ECO:0000259" key="2">
    <source>
        <dbReference type="Pfam" id="PF00031"/>
    </source>
</evidence>
<sequence length="174" mass="19668">MSRHVVMMTMWNDSQTSRLRSVISDINTDALPPIPLYKLHFHRLLHSLKSQAFRLDSILPTSFKMRAGYLLLLMSFVAVNAQGIISGGLTEPRPTSGHEEHKLRRLIKAELPEYLGKEIGGFEIISVQTQVVAGINYYVLIRFHTGKCMTVVIFEPLKFTGGNMHIVQAEDSRC</sequence>
<keyword evidence="1" id="KW-0812">Transmembrane</keyword>
<dbReference type="Pfam" id="PF00031">
    <property type="entry name" value="Cystatin"/>
    <property type="match status" value="1"/>
</dbReference>
<evidence type="ECO:0000313" key="3">
    <source>
        <dbReference type="EMBL" id="CAL5135044.1"/>
    </source>
</evidence>